<keyword evidence="3" id="KW-0229">DNA integration</keyword>
<dbReference type="InterPro" id="IPR050090">
    <property type="entry name" value="Tyrosine_recombinase_XerCD"/>
</dbReference>
<dbReference type="PROSITE" id="PS51898">
    <property type="entry name" value="TYR_RECOMBINASE"/>
    <property type="match status" value="1"/>
</dbReference>
<feature type="domain" description="Core-binding (CB)" evidence="8">
    <location>
        <begin position="1"/>
        <end position="77"/>
    </location>
</feature>
<accession>A0A6N8HY11</accession>
<dbReference type="GO" id="GO:0015074">
    <property type="term" value="P:DNA integration"/>
    <property type="evidence" value="ECO:0007669"/>
    <property type="project" value="UniProtKB-KW"/>
</dbReference>
<dbReference type="EMBL" id="VWXL01000035">
    <property type="protein sequence ID" value="MVB10495.1"/>
    <property type="molecule type" value="Genomic_DNA"/>
</dbReference>
<dbReference type="Pfam" id="PF00589">
    <property type="entry name" value="Phage_integrase"/>
    <property type="match status" value="1"/>
</dbReference>
<proteinExistence type="inferred from homology"/>
<evidence type="ECO:0000256" key="1">
    <source>
        <dbReference type="ARBA" id="ARBA00003283"/>
    </source>
</evidence>
<dbReference type="InterPro" id="IPR011010">
    <property type="entry name" value="DNA_brk_join_enz"/>
</dbReference>
<evidence type="ECO:0000259" key="8">
    <source>
        <dbReference type="PROSITE" id="PS51900"/>
    </source>
</evidence>
<dbReference type="Proteomes" id="UP000469440">
    <property type="component" value="Unassembled WGS sequence"/>
</dbReference>
<comment type="similarity">
    <text evidence="2">Belongs to the 'phage' integrase family.</text>
</comment>
<dbReference type="PROSITE" id="PS51900">
    <property type="entry name" value="CB"/>
    <property type="match status" value="1"/>
</dbReference>
<dbReference type="GO" id="GO:0003677">
    <property type="term" value="F:DNA binding"/>
    <property type="evidence" value="ECO:0007669"/>
    <property type="project" value="UniProtKB-UniRule"/>
</dbReference>
<gene>
    <name evidence="9" type="primary">xerD_2</name>
    <name evidence="9" type="ORF">CAFE_11850</name>
</gene>
<reference evidence="9 10" key="1">
    <citation type="submission" date="2019-09" db="EMBL/GenBank/DDBJ databases">
        <title>Genome sequence of Clostridium sp. EA1.</title>
        <authorList>
            <person name="Poehlein A."/>
            <person name="Bengelsdorf F.R."/>
            <person name="Daniel R."/>
        </authorList>
    </citation>
    <scope>NUCLEOTIDE SEQUENCE [LARGE SCALE GENOMIC DNA]</scope>
    <source>
        <strain evidence="9 10">EA1</strain>
    </source>
</reference>
<dbReference type="InterPro" id="IPR002104">
    <property type="entry name" value="Integrase_catalytic"/>
</dbReference>
<dbReference type="InterPro" id="IPR013762">
    <property type="entry name" value="Integrase-like_cat_sf"/>
</dbReference>
<comment type="caution">
    <text evidence="9">The sequence shown here is derived from an EMBL/GenBank/DDBJ whole genome shotgun (WGS) entry which is preliminary data.</text>
</comment>
<evidence type="ECO:0000256" key="5">
    <source>
        <dbReference type="ARBA" id="ARBA00023172"/>
    </source>
</evidence>
<evidence type="ECO:0000313" key="10">
    <source>
        <dbReference type="Proteomes" id="UP000469440"/>
    </source>
</evidence>
<evidence type="ECO:0000313" key="9">
    <source>
        <dbReference type="EMBL" id="MVB10495.1"/>
    </source>
</evidence>
<dbReference type="AlphaFoldDB" id="A0A6N8HY11"/>
<protein>
    <submittedName>
        <fullName evidence="9">Tyrosine recombinase XerD</fullName>
    </submittedName>
</protein>
<dbReference type="SUPFAM" id="SSF56349">
    <property type="entry name" value="DNA breaking-rejoining enzymes"/>
    <property type="match status" value="1"/>
</dbReference>
<feature type="domain" description="Tyr recombinase" evidence="7">
    <location>
        <begin position="101"/>
        <end position="250"/>
    </location>
</feature>
<dbReference type="PANTHER" id="PTHR30349">
    <property type="entry name" value="PHAGE INTEGRASE-RELATED"/>
    <property type="match status" value="1"/>
</dbReference>
<dbReference type="GO" id="GO:0006310">
    <property type="term" value="P:DNA recombination"/>
    <property type="evidence" value="ECO:0007669"/>
    <property type="project" value="UniProtKB-KW"/>
</dbReference>
<dbReference type="Pfam" id="PF02899">
    <property type="entry name" value="Phage_int_SAM_1"/>
    <property type="match status" value="1"/>
</dbReference>
<evidence type="ECO:0000256" key="4">
    <source>
        <dbReference type="ARBA" id="ARBA00023125"/>
    </source>
</evidence>
<dbReference type="Gene3D" id="1.10.443.10">
    <property type="entry name" value="Intergrase catalytic core"/>
    <property type="match status" value="1"/>
</dbReference>
<comment type="function">
    <text evidence="1">Site-specific tyrosine recombinase, which acts by catalyzing the cutting and rejoining of the recombining DNA molecules.</text>
</comment>
<dbReference type="InterPro" id="IPR010998">
    <property type="entry name" value="Integrase_recombinase_N"/>
</dbReference>
<evidence type="ECO:0000256" key="2">
    <source>
        <dbReference type="ARBA" id="ARBA00008857"/>
    </source>
</evidence>
<evidence type="ECO:0000256" key="3">
    <source>
        <dbReference type="ARBA" id="ARBA00022908"/>
    </source>
</evidence>
<keyword evidence="4 6" id="KW-0238">DNA-binding</keyword>
<dbReference type="InterPro" id="IPR004107">
    <property type="entry name" value="Integrase_SAM-like_N"/>
</dbReference>
<dbReference type="Gene3D" id="1.10.150.130">
    <property type="match status" value="1"/>
</dbReference>
<dbReference type="PANTHER" id="PTHR30349:SF64">
    <property type="entry name" value="PROPHAGE INTEGRASE INTD-RELATED"/>
    <property type="match status" value="1"/>
</dbReference>
<dbReference type="InterPro" id="IPR044068">
    <property type="entry name" value="CB"/>
</dbReference>
<name>A0A6N8HY11_9FIRM</name>
<evidence type="ECO:0000259" key="7">
    <source>
        <dbReference type="PROSITE" id="PS51898"/>
    </source>
</evidence>
<organism evidence="9 10">
    <name type="scientific">Caproicibacter fermentans</name>
    <dbReference type="NCBI Taxonomy" id="2576756"/>
    <lineage>
        <taxon>Bacteria</taxon>
        <taxon>Bacillati</taxon>
        <taxon>Bacillota</taxon>
        <taxon>Clostridia</taxon>
        <taxon>Eubacteriales</taxon>
        <taxon>Acutalibacteraceae</taxon>
        <taxon>Caproicibacter</taxon>
    </lineage>
</organism>
<keyword evidence="5" id="KW-0233">DNA recombination</keyword>
<sequence>MRIELKSERTVETYRQSLNSFRKYLSEQYSKGVDAITIDFVSDKVIREYIGWVSNHSSVGTRNVHLAALKAYVKYAASKNIDLTSLQISLAGLKHKKVYPKRHNWLSKDQILLILEQPKPTKIGVRDRFIILFLFSTGARLNEMITVKANDVITDGKHPYVRLFGKGDKPRIVPVPDDAFLENFRYYCELFHADGNLDTHSRPLTAGNRQAPWPCGYLAVEAMNNMLGDQPARKWDSLSEDDKLKFLGLK</sequence>
<evidence type="ECO:0000256" key="6">
    <source>
        <dbReference type="PROSITE-ProRule" id="PRU01248"/>
    </source>
</evidence>
<keyword evidence="10" id="KW-1185">Reference proteome</keyword>